<keyword evidence="1" id="KW-1133">Transmembrane helix</keyword>
<dbReference type="RefSeq" id="WP_027884318.1">
    <property type="nucleotide sequence ID" value="NZ_BMWY01000003.1"/>
</dbReference>
<evidence type="ECO:0000313" key="2">
    <source>
        <dbReference type="EMBL" id="GGZ53900.1"/>
    </source>
</evidence>
<comment type="caution">
    <text evidence="2">The sequence shown here is derived from an EMBL/GenBank/DDBJ whole genome shotgun (WGS) entry which is preliminary data.</text>
</comment>
<protein>
    <recommendedName>
        <fullName evidence="4">DUF4260 family protein</fullName>
    </recommendedName>
</protein>
<reference evidence="3" key="1">
    <citation type="journal article" date="2019" name="Int. J. Syst. Evol. Microbiol.">
        <title>The Global Catalogue of Microorganisms (GCM) 10K type strain sequencing project: providing services to taxonomists for standard genome sequencing and annotation.</title>
        <authorList>
            <consortium name="The Broad Institute Genomics Platform"/>
            <consortium name="The Broad Institute Genome Sequencing Center for Infectious Disease"/>
            <person name="Wu L."/>
            <person name="Ma J."/>
        </authorList>
    </citation>
    <scope>NUCLEOTIDE SEQUENCE [LARGE SCALE GENOMIC DNA]</scope>
    <source>
        <strain evidence="3">KCTC 12708</strain>
    </source>
</reference>
<dbReference type="GeneID" id="94369113"/>
<feature type="transmembrane region" description="Helical" evidence="1">
    <location>
        <begin position="65"/>
        <end position="87"/>
    </location>
</feature>
<evidence type="ECO:0000256" key="1">
    <source>
        <dbReference type="SAM" id="Phobius"/>
    </source>
</evidence>
<proteinExistence type="predicted"/>
<keyword evidence="1" id="KW-0812">Transmembrane</keyword>
<feature type="transmembrane region" description="Helical" evidence="1">
    <location>
        <begin position="12"/>
        <end position="35"/>
    </location>
</feature>
<gene>
    <name evidence="2" type="ORF">GCM10008088_14470</name>
</gene>
<dbReference type="InterPro" id="IPR025356">
    <property type="entry name" value="DUF4260"/>
</dbReference>
<dbReference type="Proteomes" id="UP000615593">
    <property type="component" value="Unassembled WGS sequence"/>
</dbReference>
<name>A0ABQ3BVI7_9FLAO</name>
<sequence>MKTSLKLEELAMLLLGIFLFSQLNFSWWWFIGLFLAPDLGMLGYLIITKVGAFTYNLFHHKFVAIAIYFFGIFITSEIVQMIGVLLFSHASFDRIFGYRLKYEKGFKFTHLGEIGK</sequence>
<evidence type="ECO:0000313" key="3">
    <source>
        <dbReference type="Proteomes" id="UP000615593"/>
    </source>
</evidence>
<evidence type="ECO:0008006" key="4">
    <source>
        <dbReference type="Google" id="ProtNLM"/>
    </source>
</evidence>
<keyword evidence="3" id="KW-1185">Reference proteome</keyword>
<feature type="transmembrane region" description="Helical" evidence="1">
    <location>
        <begin position="41"/>
        <end position="58"/>
    </location>
</feature>
<dbReference type="EMBL" id="BMWY01000003">
    <property type="protein sequence ID" value="GGZ53900.1"/>
    <property type="molecule type" value="Genomic_DNA"/>
</dbReference>
<keyword evidence="1" id="KW-0472">Membrane</keyword>
<accession>A0ABQ3BVI7</accession>
<dbReference type="Pfam" id="PF14079">
    <property type="entry name" value="DUF4260"/>
    <property type="match status" value="1"/>
</dbReference>
<organism evidence="2 3">
    <name type="scientific">Mesonia mobilis</name>
    <dbReference type="NCBI Taxonomy" id="369791"/>
    <lineage>
        <taxon>Bacteria</taxon>
        <taxon>Pseudomonadati</taxon>
        <taxon>Bacteroidota</taxon>
        <taxon>Flavobacteriia</taxon>
        <taxon>Flavobacteriales</taxon>
        <taxon>Flavobacteriaceae</taxon>
        <taxon>Mesonia</taxon>
    </lineage>
</organism>